<evidence type="ECO:0000313" key="2">
    <source>
        <dbReference type="Proteomes" id="UP000324354"/>
    </source>
</evidence>
<proteinExistence type="predicted"/>
<evidence type="ECO:0000313" key="1">
    <source>
        <dbReference type="EMBL" id="QEK79116.1"/>
    </source>
</evidence>
<dbReference type="Gene3D" id="1.25.10.10">
    <property type="entry name" value="Leucine-rich Repeat Variant"/>
    <property type="match status" value="1"/>
</dbReference>
<organism evidence="1 2">
    <name type="scientific">Pyrococcus furiosus (strain ATCC 43587 / DSM 3638 / JCM 8422 / Vc1)</name>
    <dbReference type="NCBI Taxonomy" id="186497"/>
    <lineage>
        <taxon>Archaea</taxon>
        <taxon>Methanobacteriati</taxon>
        <taxon>Methanobacteriota</taxon>
        <taxon>Thermococci</taxon>
        <taxon>Thermococcales</taxon>
        <taxon>Thermococcaceae</taxon>
        <taxon>Pyrococcus</taxon>
    </lineage>
</organism>
<dbReference type="OrthoDB" id="86199at2157"/>
<dbReference type="AlphaFoldDB" id="A0A5C0XPF5"/>
<dbReference type="Proteomes" id="UP000324354">
    <property type="component" value="Chromosome"/>
</dbReference>
<gene>
    <name evidence="1" type="ORF">PFDSM3638_07480</name>
</gene>
<dbReference type="RefSeq" id="WP_011012636.1">
    <property type="nucleotide sequence ID" value="NC_003413.1"/>
</dbReference>
<dbReference type="InterPro" id="IPR016024">
    <property type="entry name" value="ARM-type_fold"/>
</dbReference>
<evidence type="ECO:0008006" key="3">
    <source>
        <dbReference type="Google" id="ProtNLM"/>
    </source>
</evidence>
<dbReference type="InterPro" id="IPR011989">
    <property type="entry name" value="ARM-like"/>
</dbReference>
<dbReference type="EMBL" id="CP023154">
    <property type="protein sequence ID" value="QEK79116.1"/>
    <property type="molecule type" value="Genomic_DNA"/>
</dbReference>
<protein>
    <recommendedName>
        <fullName evidence="3">HEAT repeat domain-containing protein</fullName>
    </recommendedName>
</protein>
<dbReference type="GeneID" id="13300796"/>
<accession>A0A5C0XPF5</accession>
<reference evidence="1 2" key="1">
    <citation type="submission" date="2017-08" db="EMBL/GenBank/DDBJ databases">
        <title>Resequencing and Reannotation of the genome of Pyrococcus furiosus type strain DSM3638.</title>
        <authorList>
            <person name="Reichelt R.M."/>
            <person name="Bunk B."/>
        </authorList>
    </citation>
    <scope>NUCLEOTIDE SEQUENCE [LARGE SCALE GENOMIC DNA]</scope>
    <source>
        <strain evidence="1 2">DSM 3638</strain>
    </source>
</reference>
<dbReference type="GeneID" id="41713304"/>
<dbReference type="SUPFAM" id="SSF48371">
    <property type="entry name" value="ARM repeat"/>
    <property type="match status" value="1"/>
</dbReference>
<sequence>MPLFQFRGGKDKIKKLLEEGKFEEVLEKAKSDKKTLNHIIELLDDKNPGIVGDALLILTSVYKENPNINIDEKLVKKVLSFILHTNQYIKENAMTFAMAIAENMGEQFKEIFREEISRLLREGGKQEIAFALLLIQKLKLSEFRGDVEKLVSVEDKVILPFEGLKWVKVGDIAKNVLDHL</sequence>
<name>A0A5C0XPF5_PYRFU</name>